<sequence>MMKQGFSGYMRIAFLTIIGAFALSGSMAQHIYVDTITYAGTLKFKKGNIYYKRIKAVAGSLNGSFVMHDPEPYPEDETLLLFDEANNCILNFKLNEVLADHEDATIMTTECLFTDTSLILTRYSYWNGLCNGCQVGIEHFTYGFNNAGVFCLKDSSSAFTYDPKEKLKLSKKDKSNFRRVLIQSPILDETDRKKLYEYLE</sequence>
<accession>A0A1I5YH57</accession>
<name>A0A1I5YH57_9BACT</name>
<evidence type="ECO:0000313" key="2">
    <source>
        <dbReference type="Proteomes" id="UP000199031"/>
    </source>
</evidence>
<dbReference type="Proteomes" id="UP000199031">
    <property type="component" value="Unassembled WGS sequence"/>
</dbReference>
<dbReference type="STRING" id="1465490.SAMN05444277_11235"/>
<organism evidence="1 2">
    <name type="scientific">Parafilimonas terrae</name>
    <dbReference type="NCBI Taxonomy" id="1465490"/>
    <lineage>
        <taxon>Bacteria</taxon>
        <taxon>Pseudomonadati</taxon>
        <taxon>Bacteroidota</taxon>
        <taxon>Chitinophagia</taxon>
        <taxon>Chitinophagales</taxon>
        <taxon>Chitinophagaceae</taxon>
        <taxon>Parafilimonas</taxon>
    </lineage>
</organism>
<evidence type="ECO:0000313" key="1">
    <source>
        <dbReference type="EMBL" id="SFQ43470.1"/>
    </source>
</evidence>
<protein>
    <submittedName>
        <fullName evidence="1">Uncharacterized protein</fullName>
    </submittedName>
</protein>
<keyword evidence="2" id="KW-1185">Reference proteome</keyword>
<proteinExistence type="predicted"/>
<gene>
    <name evidence="1" type="ORF">SAMN05444277_11235</name>
</gene>
<reference evidence="1 2" key="1">
    <citation type="submission" date="2016-10" db="EMBL/GenBank/DDBJ databases">
        <authorList>
            <person name="de Groot N.N."/>
        </authorList>
    </citation>
    <scope>NUCLEOTIDE SEQUENCE [LARGE SCALE GENOMIC DNA]</scope>
    <source>
        <strain evidence="1 2">DSM 28286</strain>
    </source>
</reference>
<dbReference type="RefSeq" id="WP_143075905.1">
    <property type="nucleotide sequence ID" value="NZ_FOXQ01000012.1"/>
</dbReference>
<dbReference type="EMBL" id="FOXQ01000012">
    <property type="protein sequence ID" value="SFQ43470.1"/>
    <property type="molecule type" value="Genomic_DNA"/>
</dbReference>
<dbReference type="AlphaFoldDB" id="A0A1I5YH57"/>